<evidence type="ECO:0000313" key="1">
    <source>
        <dbReference type="EMBL" id="XBH22926.1"/>
    </source>
</evidence>
<organism evidence="1">
    <name type="scientific">Jonesiaceae bacterium BS-20</name>
    <dbReference type="NCBI Taxonomy" id="3120821"/>
    <lineage>
        <taxon>Bacteria</taxon>
        <taxon>Bacillati</taxon>
        <taxon>Actinomycetota</taxon>
        <taxon>Actinomycetes</taxon>
        <taxon>Micrococcales</taxon>
        <taxon>Jonesiaceae</taxon>
    </lineage>
</organism>
<dbReference type="AlphaFoldDB" id="A0AAU7E058"/>
<sequence length="352" mass="36811">MYKLSERPQTRIHRHGVYAHRRAQVGLASLVSGLLVITLSSPAVADVGGGLVPDEISNFISLNAPVSIEGVPGTANLGTAQFNGDWGTTTISLDSTSPVLEVSVRLDESSGFDAAKEVTLPLPETIEGSGEVTNGDSVTFLDTQTPTIVQPLINGAVRVTTVIEEQSSAHEISYDFSGYSLSEVADGMVVAFSKYSEDAPVIIVDAPWAMDSNGDAVETEYLISNDKLIQVVSPGSDVEYPIYADPTYSIGLGYYAHFNRAETKTIANGGWAVGGGTGVCTVVGAAMGGPIGAAVLAAACFGIGSSIVYQAGIAENSSPKRCLFLKYTVIGLGTPMTIPVYLAGNYRDARCK</sequence>
<name>A0AAU7E058_9MICO</name>
<proteinExistence type="predicted"/>
<reference evidence="1" key="1">
    <citation type="submission" date="2024-02" db="EMBL/GenBank/DDBJ databases">
        <title>Tomenella chthoni gen. nov. sp. nov., a member of the family Jonesiaceae isolated from bat guano.</title>
        <authorList>
            <person name="Miller S.L."/>
            <person name="King J."/>
            <person name="Sankaranarayanan K."/>
            <person name="Lawson P.A."/>
        </authorList>
    </citation>
    <scope>NUCLEOTIDE SEQUENCE</scope>
    <source>
        <strain evidence="1">BS-20</strain>
    </source>
</reference>
<dbReference type="EMBL" id="CP146203">
    <property type="protein sequence ID" value="XBH22926.1"/>
    <property type="molecule type" value="Genomic_DNA"/>
</dbReference>
<accession>A0AAU7E058</accession>
<protein>
    <submittedName>
        <fullName evidence="1">Uncharacterized protein</fullName>
    </submittedName>
</protein>
<gene>
    <name evidence="1" type="ORF">V5R04_06845</name>
</gene>